<name>A0ABW3R301_9PSEU</name>
<dbReference type="Proteomes" id="UP001597168">
    <property type="component" value="Unassembled WGS sequence"/>
</dbReference>
<comment type="caution">
    <text evidence="1">The sequence shown here is derived from an EMBL/GenBank/DDBJ whole genome shotgun (WGS) entry which is preliminary data.</text>
</comment>
<dbReference type="RefSeq" id="WP_380728435.1">
    <property type="nucleotide sequence ID" value="NZ_JBHTLK010000238.1"/>
</dbReference>
<sequence length="112" mass="12491">MSDDGSARSSRQTWTDEDGVVWTRGRPRVLTERDARRLVLRASTLVVVERSVDDLVVLDPAVRREFWASHVAGHVDERTGEPVPPNHLGLTYAASPWTDGSGRRLVLLAEEC</sequence>
<evidence type="ECO:0000313" key="1">
    <source>
        <dbReference type="EMBL" id="MFD1151434.1"/>
    </source>
</evidence>
<keyword evidence="2" id="KW-1185">Reference proteome</keyword>
<gene>
    <name evidence="1" type="ORF">ACFQ3T_30250</name>
</gene>
<evidence type="ECO:0000313" key="2">
    <source>
        <dbReference type="Proteomes" id="UP001597168"/>
    </source>
</evidence>
<reference evidence="2" key="1">
    <citation type="journal article" date="2019" name="Int. J. Syst. Evol. Microbiol.">
        <title>The Global Catalogue of Microorganisms (GCM) 10K type strain sequencing project: providing services to taxonomists for standard genome sequencing and annotation.</title>
        <authorList>
            <consortium name="The Broad Institute Genomics Platform"/>
            <consortium name="The Broad Institute Genome Sequencing Center for Infectious Disease"/>
            <person name="Wu L."/>
            <person name="Ma J."/>
        </authorList>
    </citation>
    <scope>NUCLEOTIDE SEQUENCE [LARGE SCALE GENOMIC DNA]</scope>
    <source>
        <strain evidence="2">CCUG 60214</strain>
    </source>
</reference>
<organism evidence="1 2">
    <name type="scientific">Saccharothrix hoggarensis</name>
    <dbReference type="NCBI Taxonomy" id="913853"/>
    <lineage>
        <taxon>Bacteria</taxon>
        <taxon>Bacillati</taxon>
        <taxon>Actinomycetota</taxon>
        <taxon>Actinomycetes</taxon>
        <taxon>Pseudonocardiales</taxon>
        <taxon>Pseudonocardiaceae</taxon>
        <taxon>Saccharothrix</taxon>
    </lineage>
</organism>
<proteinExistence type="predicted"/>
<accession>A0ABW3R301</accession>
<protein>
    <submittedName>
        <fullName evidence="1">Uncharacterized protein</fullName>
    </submittedName>
</protein>
<dbReference type="EMBL" id="JBHTLK010000238">
    <property type="protein sequence ID" value="MFD1151434.1"/>
    <property type="molecule type" value="Genomic_DNA"/>
</dbReference>